<dbReference type="CDD" id="cd00637">
    <property type="entry name" value="7tm_classA_rhodopsin-like"/>
    <property type="match status" value="3"/>
</dbReference>
<feature type="transmembrane region" description="Helical" evidence="5">
    <location>
        <begin position="460"/>
        <end position="478"/>
    </location>
</feature>
<feature type="domain" description="G-protein coupled receptors family 1 profile" evidence="6">
    <location>
        <begin position="244"/>
        <end position="507"/>
    </location>
</feature>
<gene>
    <name evidence="7" type="ORF">JOB18_037234</name>
</gene>
<keyword evidence="4 5" id="KW-0472">Membrane</keyword>
<dbReference type="SUPFAM" id="SSF81321">
    <property type="entry name" value="Family A G protein-coupled receptor-like"/>
    <property type="match status" value="3"/>
</dbReference>
<dbReference type="GO" id="GO:0004930">
    <property type="term" value="F:G protein-coupled receptor activity"/>
    <property type="evidence" value="ECO:0007669"/>
    <property type="project" value="InterPro"/>
</dbReference>
<dbReference type="Pfam" id="PF00001">
    <property type="entry name" value="7tm_1"/>
    <property type="match status" value="3"/>
</dbReference>
<feature type="transmembrane region" description="Helical" evidence="5">
    <location>
        <begin position="186"/>
        <end position="214"/>
    </location>
</feature>
<keyword evidence="2 5" id="KW-0812">Transmembrane</keyword>
<evidence type="ECO:0000313" key="8">
    <source>
        <dbReference type="Proteomes" id="UP000693946"/>
    </source>
</evidence>
<proteinExistence type="predicted"/>
<dbReference type="AlphaFoldDB" id="A0AAV6Q236"/>
<feature type="transmembrane region" description="Helical" evidence="5">
    <location>
        <begin position="662"/>
        <end position="680"/>
    </location>
</feature>
<feature type="transmembrane region" description="Helical" evidence="5">
    <location>
        <begin position="686"/>
        <end position="709"/>
    </location>
</feature>
<dbReference type="InterPro" id="IPR052921">
    <property type="entry name" value="GPCR1_Superfamily_Member"/>
</dbReference>
<dbReference type="GO" id="GO:0004984">
    <property type="term" value="F:olfactory receptor activity"/>
    <property type="evidence" value="ECO:0007669"/>
    <property type="project" value="TreeGrafter"/>
</dbReference>
<dbReference type="PROSITE" id="PS50262">
    <property type="entry name" value="G_PROTEIN_RECEP_F1_2"/>
    <property type="match status" value="3"/>
</dbReference>
<keyword evidence="7" id="KW-0675">Receptor</keyword>
<feature type="transmembrane region" description="Helical" evidence="5">
    <location>
        <begin position="397"/>
        <end position="415"/>
    </location>
</feature>
<sequence>MKDFFYTTMRYIFFALTLMSDCVFLMLSDVLLILTYFEYSIPMLLCLMVYVVASLYAFVTPLTLTAMTLERFVAICMPLRHGELCSTRSALRCILIIHAISTLPDVVFLSIFFAYVNRSFYTQSALCSMDIFVLHNWQSHLRSAISQFYFLIMVLIIMFSYFKIMKVARAASGQNRKSTWKGLRTVVLHGFQLLLCLFQLWCPFIEAAVFHISLVLYVNVSKETNAMMLSCFLVMFVSSFGTPNNAIIAQVFFMKDFFYTTMRYIFFALTLTSDCVFLMLSDVLLILTYFEFTIPMLLCLMVYVAASLYAFVTPLTLTAMTLERFVAICMPLRHGELCSTRSALPCILIIHAISTLPDVVFLSIFFAYVNRSFYTQSALCSMDIFVLHNWQSHLRSAISQFYFLIMVLIIMFSYFKIMKVARAASGQNRKSTWKGLRTVVLHGFQLLLCLFQLWCPFIEAAVLQINLVLYINISYCFFFMKDFFYTTMRYIFFALTLTSDCVFLMLSDVMLILTYFEYTIPMLLCLMVYVATSLYAFVTPLTLTAMTLERFVAICMPLRHGELCSTRSALHCILIIHAVSSLPCVVFLSIFFAYVNRSFYTQSALCSSDIFILHNWQSHLRSAISQFYFLIMVLIIMFSYFKIMKVARAASGQNRKSTWKGLRTVVLHGFQLFLCLFQLWCPFIEAAVFHISLVLYVNVRLWMYVFVLLNKLTPLLIELA</sequence>
<feature type="domain" description="G-protein coupled receptors family 1 profile" evidence="6">
    <location>
        <begin position="517"/>
        <end position="717"/>
    </location>
</feature>
<dbReference type="GO" id="GO:0005549">
    <property type="term" value="F:odorant binding"/>
    <property type="evidence" value="ECO:0007669"/>
    <property type="project" value="TreeGrafter"/>
</dbReference>
<feature type="transmembrane region" description="Helical" evidence="5">
    <location>
        <begin position="144"/>
        <end position="165"/>
    </location>
</feature>
<feature type="transmembrane region" description="Helical" evidence="5">
    <location>
        <begin position="490"/>
        <end position="514"/>
    </location>
</feature>
<evidence type="ECO:0000256" key="2">
    <source>
        <dbReference type="ARBA" id="ARBA00022692"/>
    </source>
</evidence>
<feature type="domain" description="G-protein coupled receptors family 1 profile" evidence="6">
    <location>
        <begin position="1"/>
        <end position="249"/>
    </location>
</feature>
<dbReference type="InterPro" id="IPR017452">
    <property type="entry name" value="GPCR_Rhodpsn_7TM"/>
</dbReference>
<feature type="transmembrane region" description="Helical" evidence="5">
    <location>
        <begin position="343"/>
        <end position="369"/>
    </location>
</feature>
<evidence type="ECO:0000313" key="7">
    <source>
        <dbReference type="EMBL" id="KAG7479872.1"/>
    </source>
</evidence>
<feature type="transmembrane region" description="Helical" evidence="5">
    <location>
        <begin position="226"/>
        <end position="253"/>
    </location>
</feature>
<dbReference type="FunFam" id="1.20.1070.10:FF:000096">
    <property type="entry name" value="Odorant receptor 131-2"/>
    <property type="match status" value="2"/>
</dbReference>
<protein>
    <submittedName>
        <fullName evidence="7">Odorant receptor 131-2-like</fullName>
    </submittedName>
</protein>
<comment type="caution">
    <text evidence="7">The sequence shown here is derived from an EMBL/GenBank/DDBJ whole genome shotgun (WGS) entry which is preliminary data.</text>
</comment>
<comment type="subcellular location">
    <subcellularLocation>
        <location evidence="1">Membrane</location>
    </subcellularLocation>
</comment>
<dbReference type="Proteomes" id="UP000693946">
    <property type="component" value="Linkage Group LG8"/>
</dbReference>
<feature type="transmembrane region" description="Helical" evidence="5">
    <location>
        <begin position="294"/>
        <end position="322"/>
    </location>
</feature>
<feature type="transmembrane region" description="Helical" evidence="5">
    <location>
        <begin position="12"/>
        <end position="35"/>
    </location>
</feature>
<feature type="transmembrane region" description="Helical" evidence="5">
    <location>
        <begin position="436"/>
        <end position="454"/>
    </location>
</feature>
<evidence type="ECO:0000256" key="3">
    <source>
        <dbReference type="ARBA" id="ARBA00022989"/>
    </source>
</evidence>
<feature type="transmembrane region" description="Helical" evidence="5">
    <location>
        <begin position="520"/>
        <end position="548"/>
    </location>
</feature>
<feature type="transmembrane region" description="Helical" evidence="5">
    <location>
        <begin position="41"/>
        <end position="69"/>
    </location>
</feature>
<feature type="transmembrane region" description="Helical" evidence="5">
    <location>
        <begin position="265"/>
        <end position="288"/>
    </location>
</feature>
<feature type="transmembrane region" description="Helical" evidence="5">
    <location>
        <begin position="90"/>
        <end position="116"/>
    </location>
</feature>
<organism evidence="7 8">
    <name type="scientific">Solea senegalensis</name>
    <name type="common">Senegalese sole</name>
    <dbReference type="NCBI Taxonomy" id="28829"/>
    <lineage>
        <taxon>Eukaryota</taxon>
        <taxon>Metazoa</taxon>
        <taxon>Chordata</taxon>
        <taxon>Craniata</taxon>
        <taxon>Vertebrata</taxon>
        <taxon>Euteleostomi</taxon>
        <taxon>Actinopterygii</taxon>
        <taxon>Neopterygii</taxon>
        <taxon>Teleostei</taxon>
        <taxon>Neoteleostei</taxon>
        <taxon>Acanthomorphata</taxon>
        <taxon>Carangaria</taxon>
        <taxon>Pleuronectiformes</taxon>
        <taxon>Pleuronectoidei</taxon>
        <taxon>Soleidae</taxon>
        <taxon>Solea</taxon>
    </lineage>
</organism>
<feature type="transmembrane region" description="Helical" evidence="5">
    <location>
        <begin position="623"/>
        <end position="641"/>
    </location>
</feature>
<evidence type="ECO:0000256" key="5">
    <source>
        <dbReference type="SAM" id="Phobius"/>
    </source>
</evidence>
<dbReference type="GO" id="GO:0016020">
    <property type="term" value="C:membrane"/>
    <property type="evidence" value="ECO:0007669"/>
    <property type="project" value="UniProtKB-SubCell"/>
</dbReference>
<dbReference type="InterPro" id="IPR000276">
    <property type="entry name" value="GPCR_Rhodpsn"/>
</dbReference>
<dbReference type="EMBL" id="JAGKHQ010000020">
    <property type="protein sequence ID" value="KAG7479872.1"/>
    <property type="molecule type" value="Genomic_DNA"/>
</dbReference>
<accession>A0AAV6Q236</accession>
<feature type="transmembrane region" description="Helical" evidence="5">
    <location>
        <begin position="569"/>
        <end position="595"/>
    </location>
</feature>
<keyword evidence="3 5" id="KW-1133">Transmembrane helix</keyword>
<reference evidence="7 8" key="1">
    <citation type="journal article" date="2021" name="Sci. Rep.">
        <title>Chromosome anchoring in Senegalese sole (Solea senegalensis) reveals sex-associated markers and genome rearrangements in flatfish.</title>
        <authorList>
            <person name="Guerrero-Cozar I."/>
            <person name="Gomez-Garrido J."/>
            <person name="Berbel C."/>
            <person name="Martinez-Blanch J.F."/>
            <person name="Alioto T."/>
            <person name="Claros M.G."/>
            <person name="Gagnaire P.A."/>
            <person name="Manchado M."/>
        </authorList>
    </citation>
    <scope>NUCLEOTIDE SEQUENCE [LARGE SCALE GENOMIC DNA]</scope>
    <source>
        <strain evidence="7">Sse05_10M</strain>
    </source>
</reference>
<evidence type="ECO:0000259" key="6">
    <source>
        <dbReference type="PROSITE" id="PS50262"/>
    </source>
</evidence>
<evidence type="ECO:0000256" key="4">
    <source>
        <dbReference type="ARBA" id="ARBA00023136"/>
    </source>
</evidence>
<dbReference type="PANTHER" id="PTHR26451">
    <property type="entry name" value="G_PROTEIN_RECEP_F1_2 DOMAIN-CONTAINING PROTEIN"/>
    <property type="match status" value="1"/>
</dbReference>
<dbReference type="PANTHER" id="PTHR26451:SF886">
    <property type="entry name" value="GROWTH HORMONE SECRETAGOGUE RECEPTOR TYPE 1-LIKE-RELATED"/>
    <property type="match status" value="1"/>
</dbReference>
<name>A0AAV6Q236_SOLSE</name>
<keyword evidence="8" id="KW-1185">Reference proteome</keyword>
<evidence type="ECO:0000256" key="1">
    <source>
        <dbReference type="ARBA" id="ARBA00004370"/>
    </source>
</evidence>